<dbReference type="InterPro" id="IPR036291">
    <property type="entry name" value="NAD(P)-bd_dom_sf"/>
</dbReference>
<dbReference type="CDD" id="cd05327">
    <property type="entry name" value="retinol-DH_like_SDR_c_like"/>
    <property type="match status" value="1"/>
</dbReference>
<protein>
    <submittedName>
        <fullName evidence="1">Uncharacterized protein</fullName>
    </submittedName>
</protein>
<organism evidence="1 2">
    <name type="scientific">Tetracentron sinense</name>
    <name type="common">Spur-leaf</name>
    <dbReference type="NCBI Taxonomy" id="13715"/>
    <lineage>
        <taxon>Eukaryota</taxon>
        <taxon>Viridiplantae</taxon>
        <taxon>Streptophyta</taxon>
        <taxon>Embryophyta</taxon>
        <taxon>Tracheophyta</taxon>
        <taxon>Spermatophyta</taxon>
        <taxon>Magnoliopsida</taxon>
        <taxon>Trochodendrales</taxon>
        <taxon>Trochodendraceae</taxon>
        <taxon>Tetracentron</taxon>
    </lineage>
</organism>
<dbReference type="EMBL" id="JABCRI010000006">
    <property type="protein sequence ID" value="KAF8404274.1"/>
    <property type="molecule type" value="Genomic_DNA"/>
</dbReference>
<dbReference type="InterPro" id="IPR002347">
    <property type="entry name" value="SDR_fam"/>
</dbReference>
<dbReference type="InterPro" id="IPR055280">
    <property type="entry name" value="TIC32"/>
</dbReference>
<dbReference type="PRINTS" id="PR00081">
    <property type="entry name" value="GDHRDH"/>
</dbReference>
<sequence>MALWNWFWIEGSSWFGSSSTAQEVADGIDATGPTSGIGKETVRVLASRGAKVIIPSRNLESGLRVKESLLKENPNAKLELFSCFGSNNAGILACPYELSVDGVELQFATNHLAFPLKLLKPFIKTIEQGAATTCYVALHPNVKGVSGKYFVDCKETPPSSHAQDNDLVSNRPPRKVGMALWNWFRREGSSGFGSSSTAQEVADGIDATGLTAIVTGATSGIGKETVRVLASRGAKVIIPSRNLESGLRVKESLLKENPNAKLEVMEMDLGSINSVTSFSHSFNSSNRHLNILINNAGILACPYQLSVDGIELQFATNHLGHFLLTNLLLDKIRTTSKETGIEGRVVNVSSTAHRAANSSWISLEKINDPSKYSPFGAYGRSKLANILHANELSRYLQGAATTCYVALHPNLKGVSGKYFVNCNEIRPSSHAQDSDLVSNRPPRKVGMALWNWFRREESSGFGPSSTAQEVADGIDATGATSGIGKETVRVLASRGAKVIIPSRNLESGLRVKESLLKENPKAKLEVMEMDLGSINSVTSFSHAFNSSNRHLNILINNAGIMACPYQLSVDGVELQFATNHLGHFLLTNLLLDKIKTTSKEMGIEVRVVNVSSTAHKAANSSWIGLEKINDPSKYSPFGAYGRSKLANILHANELSRYLQIPTALPGYSPPLFHLSFSPTVPTSSNQPLVVISTEPVPAAPLPTAGGSPISVQAPENSVGHGNIPSSPTGIDLFAPLNDNLESVSNLDYSSAAMPINTSAILPHHESPISASTIPATSIHPMTTRFRDAIPLKLLKPFIKTIEQGAATTCYVALHPNVKGVSGKYFVDCKETSPSSHAQDNDLVSNRPPRKVGMAMWNWFRREGSSGFGSSSTAQEVAEGIDATGLTAIVTGATSGIGKETVRVLASRGAKVIILSRNLESGLRVIESLLKENPNAKLEVMEMDLGSINSITSFSHTFNSSNRHLNILINNAGIMACPYQLSVDGVELQFATNHLGHFLLTNLLLDKIKTTSKETGIEGRVVNVSATAHKVANSSWISLEKINDPSKYSPFVAYGRSKLANILHANELSRYFQEEGANVTANSLHPGFIPTNIGRYTNLLAIPLKLLKPFIKTIEQGAATTCYVALHPNVKGVSGKYFVDCKETPPSSHAQDNDLGKKLWDFSQDFLKNLNQPK</sequence>
<dbReference type="OrthoDB" id="191139at2759"/>
<evidence type="ECO:0000313" key="1">
    <source>
        <dbReference type="EMBL" id="KAF8404274.1"/>
    </source>
</evidence>
<comment type="caution">
    <text evidence="1">The sequence shown here is derived from an EMBL/GenBank/DDBJ whole genome shotgun (WGS) entry which is preliminary data.</text>
</comment>
<reference evidence="1 2" key="1">
    <citation type="submission" date="2020-04" db="EMBL/GenBank/DDBJ databases">
        <title>Plant Genome Project.</title>
        <authorList>
            <person name="Zhang R.-G."/>
        </authorList>
    </citation>
    <scope>NUCLEOTIDE SEQUENCE [LARGE SCALE GENOMIC DNA]</scope>
    <source>
        <strain evidence="1">YNK0</strain>
        <tissue evidence="1">Leaf</tissue>
    </source>
</reference>
<dbReference type="SUPFAM" id="SSF51735">
    <property type="entry name" value="NAD(P)-binding Rossmann-fold domains"/>
    <property type="match status" value="4"/>
</dbReference>
<evidence type="ECO:0000313" key="2">
    <source>
        <dbReference type="Proteomes" id="UP000655225"/>
    </source>
</evidence>
<dbReference type="PANTHER" id="PTHR48476">
    <property type="entry name" value="SHORT-CHAIN DEHYDROGENASE TIC 32, CHLOROPLASTIC-LIKE"/>
    <property type="match status" value="1"/>
</dbReference>
<accession>A0A834ZAB4</accession>
<proteinExistence type="predicted"/>
<gene>
    <name evidence="1" type="ORF">HHK36_009156</name>
</gene>
<dbReference type="AlphaFoldDB" id="A0A834ZAB4"/>
<dbReference type="Pfam" id="PF00106">
    <property type="entry name" value="adh_short"/>
    <property type="match status" value="3"/>
</dbReference>
<name>A0A834ZAB4_TETSI</name>
<dbReference type="Gene3D" id="3.40.50.720">
    <property type="entry name" value="NAD(P)-binding Rossmann-like Domain"/>
    <property type="match status" value="5"/>
</dbReference>
<dbReference type="Proteomes" id="UP000655225">
    <property type="component" value="Unassembled WGS sequence"/>
</dbReference>
<dbReference type="PANTHER" id="PTHR48476:SF1">
    <property type="entry name" value="SHORT-CHAIN DEHYDROGENASE TIC 32, CHLOROPLASTIC-LIKE"/>
    <property type="match status" value="1"/>
</dbReference>
<keyword evidence="2" id="KW-1185">Reference proteome</keyword>